<dbReference type="STRING" id="28092.WM40_17580"/>
<feature type="region of interest" description="Disordered" evidence="6">
    <location>
        <begin position="1"/>
        <end position="32"/>
    </location>
</feature>
<dbReference type="GO" id="GO:0006364">
    <property type="term" value="P:rRNA processing"/>
    <property type="evidence" value="ECO:0007669"/>
    <property type="project" value="UniProtKB-UniRule"/>
</dbReference>
<accession>A0A0F5JX43</accession>
<evidence type="ECO:0000259" key="7">
    <source>
        <dbReference type="Pfam" id="PF01782"/>
    </source>
</evidence>
<evidence type="ECO:0000313" key="10">
    <source>
        <dbReference type="Proteomes" id="UP000033618"/>
    </source>
</evidence>
<comment type="subunit">
    <text evidence="5">Binds ribosomal protein uS19.</text>
</comment>
<dbReference type="EMBL" id="LAQU01000020">
    <property type="protein sequence ID" value="KKB62436.1"/>
    <property type="molecule type" value="Genomic_DNA"/>
</dbReference>
<evidence type="ECO:0000256" key="4">
    <source>
        <dbReference type="ARBA" id="ARBA00023186"/>
    </source>
</evidence>
<dbReference type="RefSeq" id="WP_046153518.1">
    <property type="nucleotide sequence ID" value="NZ_CADFGU010000013.1"/>
</dbReference>
<dbReference type="GO" id="GO:0005840">
    <property type="term" value="C:ribosome"/>
    <property type="evidence" value="ECO:0007669"/>
    <property type="project" value="InterPro"/>
</dbReference>
<keyword evidence="10" id="KW-1185">Reference proteome</keyword>
<dbReference type="SUPFAM" id="SSF50346">
    <property type="entry name" value="PRC-barrel domain"/>
    <property type="match status" value="1"/>
</dbReference>
<keyword evidence="3 5" id="KW-0698">rRNA processing</keyword>
<dbReference type="InterPro" id="IPR009000">
    <property type="entry name" value="Transl_B-barrel_sf"/>
</dbReference>
<dbReference type="GO" id="GO:0005737">
    <property type="term" value="C:cytoplasm"/>
    <property type="evidence" value="ECO:0007669"/>
    <property type="project" value="UniProtKB-SubCell"/>
</dbReference>
<keyword evidence="1 5" id="KW-0963">Cytoplasm</keyword>
<dbReference type="GO" id="GO:0043022">
    <property type="term" value="F:ribosome binding"/>
    <property type="evidence" value="ECO:0007669"/>
    <property type="project" value="InterPro"/>
</dbReference>
<keyword evidence="4 5" id="KW-0143">Chaperone</keyword>
<gene>
    <name evidence="5" type="primary">rimM</name>
    <name evidence="9" type="ORF">WM40_17580</name>
</gene>
<protein>
    <recommendedName>
        <fullName evidence="5">Ribosome maturation factor RimM</fullName>
    </recommendedName>
</protein>
<dbReference type="InterPro" id="IPR002676">
    <property type="entry name" value="RimM_N"/>
</dbReference>
<feature type="domain" description="Ribosome maturation factor RimM PRC barrel" evidence="8">
    <location>
        <begin position="156"/>
        <end position="230"/>
    </location>
</feature>
<dbReference type="PANTHER" id="PTHR33692:SF1">
    <property type="entry name" value="RIBOSOME MATURATION FACTOR RIMM"/>
    <property type="match status" value="1"/>
</dbReference>
<dbReference type="Pfam" id="PF24986">
    <property type="entry name" value="PRC_RimM"/>
    <property type="match status" value="1"/>
</dbReference>
<feature type="domain" description="RimM N-terminal" evidence="7">
    <location>
        <begin position="59"/>
        <end position="144"/>
    </location>
</feature>
<dbReference type="InterPro" id="IPR011961">
    <property type="entry name" value="RimM"/>
</dbReference>
<evidence type="ECO:0000256" key="1">
    <source>
        <dbReference type="ARBA" id="ARBA00022490"/>
    </source>
</evidence>
<evidence type="ECO:0000256" key="3">
    <source>
        <dbReference type="ARBA" id="ARBA00022552"/>
    </source>
</evidence>
<dbReference type="Gene3D" id="2.40.30.60">
    <property type="entry name" value="RimM"/>
    <property type="match status" value="1"/>
</dbReference>
<dbReference type="NCBIfam" id="TIGR02273">
    <property type="entry name" value="16S_RimM"/>
    <property type="match status" value="1"/>
</dbReference>
<dbReference type="InterPro" id="IPR036976">
    <property type="entry name" value="RimM_N_sf"/>
</dbReference>
<organism evidence="9 10">
    <name type="scientific">Robbsia andropogonis</name>
    <dbReference type="NCBI Taxonomy" id="28092"/>
    <lineage>
        <taxon>Bacteria</taxon>
        <taxon>Pseudomonadati</taxon>
        <taxon>Pseudomonadota</taxon>
        <taxon>Betaproteobacteria</taxon>
        <taxon>Burkholderiales</taxon>
        <taxon>Burkholderiaceae</taxon>
        <taxon>Robbsia</taxon>
    </lineage>
</organism>
<reference evidence="9 10" key="1">
    <citation type="submission" date="2015-03" db="EMBL/GenBank/DDBJ databases">
        <title>Draft Genome Sequence of Burkholderia andropogonis type strain ICMP2807, isolated from Sorghum bicolor.</title>
        <authorList>
            <person name="Lopes-Santos L."/>
            <person name="Castro D.B."/>
            <person name="Ottoboni L.M."/>
            <person name="Park D."/>
            <person name="Weirc B.S."/>
            <person name="Destefano S.A."/>
        </authorList>
    </citation>
    <scope>NUCLEOTIDE SEQUENCE [LARGE SCALE GENOMIC DNA]</scope>
    <source>
        <strain evidence="9 10">ICMP2807</strain>
    </source>
</reference>
<evidence type="ECO:0000259" key="8">
    <source>
        <dbReference type="Pfam" id="PF24986"/>
    </source>
</evidence>
<dbReference type="AlphaFoldDB" id="A0A0F5JX43"/>
<dbReference type="OrthoDB" id="9783509at2"/>
<comment type="function">
    <text evidence="5">An accessory protein needed during the final step in the assembly of 30S ribosomal subunit, possibly for assembly of the head region. Essential for efficient processing of 16S rRNA. May be needed both before and after RbfA during the maturation of 16S rRNA. It has affinity for free ribosomal 30S subunits but not for 70S ribosomes.</text>
</comment>
<proteinExistence type="inferred from homology"/>
<dbReference type="Pfam" id="PF01782">
    <property type="entry name" value="RimM"/>
    <property type="match status" value="1"/>
</dbReference>
<comment type="domain">
    <text evidence="5">The PRC barrel domain binds ribosomal protein uS19.</text>
</comment>
<sequence>MTSLGSNAPGFGAFRPRAPKGGATEKAADEHREADVEVVAQADAVPVEPVVLPNDLIEVGVIGQAYGVRGQVKVFPHAGAADGDAAMLNAKYWWLRGPRESAPRRTAVRGAKVHSGAVAVSIAGCDDRDAALALKGTAVLVRRADFPALPDGEYYWVDLLGLAVVNPAGTALGRVCDLMDNGAHSVLRVAYDSQEANGQTVERERLIPFVDAYLREVDLPGKRIVVDWDVDY</sequence>
<dbReference type="InterPro" id="IPR011033">
    <property type="entry name" value="PRC_barrel-like_sf"/>
</dbReference>
<evidence type="ECO:0000256" key="2">
    <source>
        <dbReference type="ARBA" id="ARBA00022517"/>
    </source>
</evidence>
<evidence type="ECO:0000256" key="5">
    <source>
        <dbReference type="HAMAP-Rule" id="MF_00014"/>
    </source>
</evidence>
<dbReference type="HAMAP" id="MF_00014">
    <property type="entry name" value="Ribosome_mat_RimM"/>
    <property type="match status" value="1"/>
</dbReference>
<evidence type="ECO:0000256" key="6">
    <source>
        <dbReference type="SAM" id="MobiDB-lite"/>
    </source>
</evidence>
<keyword evidence="2 5" id="KW-0690">Ribosome biogenesis</keyword>
<evidence type="ECO:0000313" key="9">
    <source>
        <dbReference type="EMBL" id="KKB62436.1"/>
    </source>
</evidence>
<name>A0A0F5JX43_9BURK</name>
<comment type="similarity">
    <text evidence="5">Belongs to the RimM family.</text>
</comment>
<comment type="caution">
    <text evidence="9">The sequence shown here is derived from an EMBL/GenBank/DDBJ whole genome shotgun (WGS) entry which is preliminary data.</text>
</comment>
<dbReference type="Gene3D" id="2.30.30.240">
    <property type="entry name" value="PRC-barrel domain"/>
    <property type="match status" value="1"/>
</dbReference>
<dbReference type="SUPFAM" id="SSF50447">
    <property type="entry name" value="Translation proteins"/>
    <property type="match status" value="1"/>
</dbReference>
<dbReference type="InterPro" id="IPR056792">
    <property type="entry name" value="PRC_RimM"/>
</dbReference>
<dbReference type="Proteomes" id="UP000033618">
    <property type="component" value="Unassembled WGS sequence"/>
</dbReference>
<dbReference type="PANTHER" id="PTHR33692">
    <property type="entry name" value="RIBOSOME MATURATION FACTOR RIMM"/>
    <property type="match status" value="1"/>
</dbReference>
<dbReference type="GO" id="GO:0042274">
    <property type="term" value="P:ribosomal small subunit biogenesis"/>
    <property type="evidence" value="ECO:0007669"/>
    <property type="project" value="UniProtKB-UniRule"/>
</dbReference>
<comment type="subcellular location">
    <subcellularLocation>
        <location evidence="5">Cytoplasm</location>
    </subcellularLocation>
</comment>
<dbReference type="PATRIC" id="fig|28092.6.peg.4135"/>